<reference evidence="1 2" key="1">
    <citation type="submission" date="2020-06" db="EMBL/GenBank/DDBJ databases">
        <authorList>
            <person name="Li R."/>
            <person name="Bekaert M."/>
        </authorList>
    </citation>
    <scope>NUCLEOTIDE SEQUENCE [LARGE SCALE GENOMIC DNA]</scope>
    <source>
        <strain evidence="2">wild</strain>
    </source>
</reference>
<organism evidence="1 2">
    <name type="scientific">Mytilus coruscus</name>
    <name type="common">Sea mussel</name>
    <dbReference type="NCBI Taxonomy" id="42192"/>
    <lineage>
        <taxon>Eukaryota</taxon>
        <taxon>Metazoa</taxon>
        <taxon>Spiralia</taxon>
        <taxon>Lophotrochozoa</taxon>
        <taxon>Mollusca</taxon>
        <taxon>Bivalvia</taxon>
        <taxon>Autobranchia</taxon>
        <taxon>Pteriomorphia</taxon>
        <taxon>Mytilida</taxon>
        <taxon>Mytiloidea</taxon>
        <taxon>Mytilidae</taxon>
        <taxon>Mytilinae</taxon>
        <taxon>Mytilus</taxon>
    </lineage>
</organism>
<gene>
    <name evidence="1" type="ORF">MCOR_31574</name>
</gene>
<accession>A0A6J8CNV0</accession>
<dbReference type="EMBL" id="CACVKT020005663">
    <property type="protein sequence ID" value="CAC5397106.1"/>
    <property type="molecule type" value="Genomic_DNA"/>
</dbReference>
<dbReference type="Proteomes" id="UP000507470">
    <property type="component" value="Unassembled WGS sequence"/>
</dbReference>
<proteinExistence type="predicted"/>
<name>A0A6J8CNV0_MYTCO</name>
<dbReference type="OrthoDB" id="6195162at2759"/>
<sequence length="262" mass="30205">MMNCNYTKQTLNYTQRAIREHQYSKVGENELKQLDYIYTLCNDNILYERRNITECDPSTEDDNIDIIANTGSTQDEQVETQHNAQIGTGIEPAPIVISRDKELPLKSNDIPNQMREKIDMEETDLKLIFTPAINERTEGTVKSKQRPVIGNETGATTNIAENMKEKRTTESLVKKNQKGTKSKNDKEETITAQKTRILNLENEITHMKSVLGTFTKRQETQQNVRAQQRITDNMHVGPNSDVHNTYMCQQLQNQMKEMHLEN</sequence>
<keyword evidence="2" id="KW-1185">Reference proteome</keyword>
<protein>
    <submittedName>
        <fullName evidence="1">Uncharacterized protein</fullName>
    </submittedName>
</protein>
<evidence type="ECO:0000313" key="1">
    <source>
        <dbReference type="EMBL" id="CAC5397106.1"/>
    </source>
</evidence>
<dbReference type="AlphaFoldDB" id="A0A6J8CNV0"/>
<evidence type="ECO:0000313" key="2">
    <source>
        <dbReference type="Proteomes" id="UP000507470"/>
    </source>
</evidence>